<evidence type="ECO:0000256" key="4">
    <source>
        <dbReference type="RuleBase" id="RU000363"/>
    </source>
</evidence>
<sequence length="248" mass="25678">MTNLAPIALITGANKGIGLAIARQLGAQGHAVWLGCRDLARGEAAAEQLRQAGIAARAVQLDVTDDASVGEAARFVTQEAGRLDVLVNNAGLMFAPPPSTAQESIGDMRQMFETNVFGAMRVTQAFLPLLRLSAAGRIVMMSSGLSSLGDALDMRSETWGVGFAGYCASKTALNMLTVKLAKELERDGIKVNAVDPGLTSTDMTGNGAGHSPDDGARPAVALAMTHAYGPTAGFYACGPSGDLVAKNW</sequence>
<reference evidence="5 6" key="1">
    <citation type="submission" date="2019-12" db="EMBL/GenBank/DDBJ databases">
        <title>Genomic-based taxomic classification of the family Erythrobacteraceae.</title>
        <authorList>
            <person name="Xu L."/>
        </authorList>
    </citation>
    <scope>NUCLEOTIDE SEQUENCE [LARGE SCALE GENOMIC DNA]</scope>
    <source>
        <strain evidence="5 6">S36</strain>
    </source>
</reference>
<keyword evidence="6" id="KW-1185">Reference proteome</keyword>
<dbReference type="PANTHER" id="PTHR43490">
    <property type="entry name" value="(+)-NEOMENTHOL DEHYDROGENASE"/>
    <property type="match status" value="1"/>
</dbReference>
<dbReference type="CDD" id="cd05324">
    <property type="entry name" value="carb_red_PTCR-like_SDR_c"/>
    <property type="match status" value="1"/>
</dbReference>
<dbReference type="InterPro" id="IPR045313">
    <property type="entry name" value="CBR1-like"/>
</dbReference>
<dbReference type="Proteomes" id="UP000469430">
    <property type="component" value="Unassembled WGS sequence"/>
</dbReference>
<dbReference type="SUPFAM" id="SSF51735">
    <property type="entry name" value="NAD(P)-binding Rossmann-fold domains"/>
    <property type="match status" value="1"/>
</dbReference>
<protein>
    <submittedName>
        <fullName evidence="5">SDR family NAD(P)-dependent oxidoreductase</fullName>
    </submittedName>
</protein>
<dbReference type="Pfam" id="PF00106">
    <property type="entry name" value="adh_short"/>
    <property type="match status" value="1"/>
</dbReference>
<dbReference type="AlphaFoldDB" id="A0A6I4TUF8"/>
<name>A0A6I4TUF8_9SPHN</name>
<evidence type="ECO:0000313" key="6">
    <source>
        <dbReference type="Proteomes" id="UP000469430"/>
    </source>
</evidence>
<dbReference type="RefSeq" id="WP_161391537.1">
    <property type="nucleotide sequence ID" value="NZ_JBHSCP010000001.1"/>
</dbReference>
<comment type="similarity">
    <text evidence="1 4">Belongs to the short-chain dehydrogenases/reductases (SDR) family.</text>
</comment>
<dbReference type="GO" id="GO:0016616">
    <property type="term" value="F:oxidoreductase activity, acting on the CH-OH group of donors, NAD or NADP as acceptor"/>
    <property type="evidence" value="ECO:0007669"/>
    <property type="project" value="InterPro"/>
</dbReference>
<dbReference type="PRINTS" id="PR00080">
    <property type="entry name" value="SDRFAMILY"/>
</dbReference>
<dbReference type="PROSITE" id="PS00061">
    <property type="entry name" value="ADH_SHORT"/>
    <property type="match status" value="1"/>
</dbReference>
<dbReference type="PANTHER" id="PTHR43490:SF99">
    <property type="entry name" value="SHORT-CHAIN DEHYDROGENASE_REDUCTASE"/>
    <property type="match status" value="1"/>
</dbReference>
<evidence type="ECO:0000256" key="1">
    <source>
        <dbReference type="ARBA" id="ARBA00006484"/>
    </source>
</evidence>
<comment type="caution">
    <text evidence="5">The sequence shown here is derived from an EMBL/GenBank/DDBJ whole genome shotgun (WGS) entry which is preliminary data.</text>
</comment>
<dbReference type="InterPro" id="IPR020904">
    <property type="entry name" value="Sc_DH/Rdtase_CS"/>
</dbReference>
<dbReference type="InterPro" id="IPR002347">
    <property type="entry name" value="SDR_fam"/>
</dbReference>
<organism evidence="5 6">
    <name type="scientific">Croceibacterium xixiisoli</name>
    <dbReference type="NCBI Taxonomy" id="1476466"/>
    <lineage>
        <taxon>Bacteria</taxon>
        <taxon>Pseudomonadati</taxon>
        <taxon>Pseudomonadota</taxon>
        <taxon>Alphaproteobacteria</taxon>
        <taxon>Sphingomonadales</taxon>
        <taxon>Erythrobacteraceae</taxon>
        <taxon>Croceibacterium</taxon>
    </lineage>
</organism>
<keyword evidence="2" id="KW-0521">NADP</keyword>
<accession>A0A6I4TUF8</accession>
<keyword evidence="3" id="KW-0560">Oxidoreductase</keyword>
<evidence type="ECO:0000313" key="5">
    <source>
        <dbReference type="EMBL" id="MXO99845.1"/>
    </source>
</evidence>
<dbReference type="EMBL" id="WTYJ01000002">
    <property type="protein sequence ID" value="MXO99845.1"/>
    <property type="molecule type" value="Genomic_DNA"/>
</dbReference>
<evidence type="ECO:0000256" key="3">
    <source>
        <dbReference type="ARBA" id="ARBA00023002"/>
    </source>
</evidence>
<dbReference type="Gene3D" id="3.40.50.720">
    <property type="entry name" value="NAD(P)-binding Rossmann-like Domain"/>
    <property type="match status" value="1"/>
</dbReference>
<dbReference type="PRINTS" id="PR00081">
    <property type="entry name" value="GDHRDH"/>
</dbReference>
<proteinExistence type="inferred from homology"/>
<gene>
    <name evidence="5" type="ORF">GRI97_12700</name>
</gene>
<evidence type="ECO:0000256" key="2">
    <source>
        <dbReference type="ARBA" id="ARBA00022857"/>
    </source>
</evidence>
<dbReference type="OrthoDB" id="9793825at2"/>
<dbReference type="InterPro" id="IPR036291">
    <property type="entry name" value="NAD(P)-bd_dom_sf"/>
</dbReference>